<keyword evidence="2" id="KW-1185">Reference proteome</keyword>
<name>A0ABP2NWI7_HAEPA</name>
<dbReference type="EMBL" id="AJTC01000031">
    <property type="protein sequence ID" value="EIJ29669.1"/>
    <property type="molecule type" value="Genomic_DNA"/>
</dbReference>
<dbReference type="Proteomes" id="UP000003778">
    <property type="component" value="Unassembled WGS sequence"/>
</dbReference>
<proteinExistence type="predicted"/>
<evidence type="ECO:0000313" key="2">
    <source>
        <dbReference type="Proteomes" id="UP000003778"/>
    </source>
</evidence>
<gene>
    <name evidence="1" type="ORF">HMPREF1119_0776</name>
</gene>
<organism evidence="1 2">
    <name type="scientific">Haemophilus parainfluenzae HK2019</name>
    <dbReference type="NCBI Taxonomy" id="1095746"/>
    <lineage>
        <taxon>Bacteria</taxon>
        <taxon>Pseudomonadati</taxon>
        <taxon>Pseudomonadota</taxon>
        <taxon>Gammaproteobacteria</taxon>
        <taxon>Pasteurellales</taxon>
        <taxon>Pasteurellaceae</taxon>
        <taxon>Haemophilus</taxon>
    </lineage>
</organism>
<dbReference type="RefSeq" id="WP_005698660.1">
    <property type="nucleotide sequence ID" value="NZ_AJTC01000031.1"/>
</dbReference>
<accession>A0ABP2NWI7</accession>
<reference evidence="1 2" key="1">
    <citation type="submission" date="2012-04" db="EMBL/GenBank/DDBJ databases">
        <authorList>
            <person name="Durkin A.S."/>
            <person name="McCorrison J."/>
            <person name="Torralba M."/>
            <person name="Gillis M."/>
            <person name="Methe B."/>
            <person name="Sutton G."/>
            <person name="Nelson K.E."/>
        </authorList>
    </citation>
    <scope>NUCLEOTIDE SEQUENCE [LARGE SCALE GENOMIC DNA]</scope>
    <source>
        <strain evidence="1 2">HK2019</strain>
    </source>
</reference>
<sequence length="372" mass="43158">MKQSLGYANDRSVYNALNQNKITEKNIQKLFLKKGILCSKSTKRDVLSAYYSRLTHDFFDHKLIADSLGIIPRREKITSTEIISKDKSNISYDDIKEKFKDLETDLNSTGCIAKYKSTGNEQEIDITYTEIDYSKSDFQQMTTRTGNISAIIDNNIIHIRSTQTKFINQVKDSFVKNIITLNEDNLIKNNICLNELNDHELRTKFFLDTVRTIDDYQLEEIPQIGLFKNIKLVFDETEFDTNNEDNEKIIANINDAHLKGNSVHLTPELRLLAEKGFYYVKLVAVLKGKKDNLLYTVEIEFKNKEICDEFSYIVKHINEPKFDEETEKLSSYKTSRAPTPLEQIHFIDRLEKSAKRTLEELKSSLSQESNQD</sequence>
<protein>
    <submittedName>
        <fullName evidence="1">Uncharacterized protein</fullName>
    </submittedName>
</protein>
<comment type="caution">
    <text evidence="1">The sequence shown here is derived from an EMBL/GenBank/DDBJ whole genome shotgun (WGS) entry which is preliminary data.</text>
</comment>
<evidence type="ECO:0000313" key="1">
    <source>
        <dbReference type="EMBL" id="EIJ29669.1"/>
    </source>
</evidence>